<dbReference type="RefSeq" id="WP_123618990.1">
    <property type="nucleotide sequence ID" value="NZ_CP010725.1"/>
</dbReference>
<proteinExistence type="predicted"/>
<dbReference type="GO" id="GO:0003700">
    <property type="term" value="F:DNA-binding transcription factor activity"/>
    <property type="evidence" value="ECO:0007669"/>
    <property type="project" value="InterPro"/>
</dbReference>
<reference evidence="1 2" key="1">
    <citation type="journal article" date="2017" name="Front. Microbiol.">
        <title>Phaeobacter piscinae sp. nov., a species of the Roseobacter group and potential aquaculture probiont.</title>
        <authorList>
            <person name="Sonnenschein E.C."/>
            <person name="Phippen C.B.W."/>
            <person name="Nielsen K.F."/>
            <person name="Mateiu R.V."/>
            <person name="Melchiorsen J."/>
            <person name="Gram L."/>
            <person name="Overmann J."/>
            <person name="Freese H.M."/>
        </authorList>
    </citation>
    <scope>NUCLEOTIDE SEQUENCE [LARGE SCALE GENOMIC DNA]</scope>
    <source>
        <strain evidence="1 2">P88</strain>
    </source>
</reference>
<dbReference type="GO" id="GO:0000976">
    <property type="term" value="F:transcription cis-regulatory region binding"/>
    <property type="evidence" value="ECO:0007669"/>
    <property type="project" value="TreeGrafter"/>
</dbReference>
<dbReference type="Pfam" id="PF12625">
    <property type="entry name" value="Arabinose_bd"/>
    <property type="match status" value="1"/>
</dbReference>
<protein>
    <submittedName>
        <fullName evidence="1">Putative HTH-type transcriptional regulator, araC family</fullName>
    </submittedName>
</protein>
<dbReference type="Gene3D" id="1.10.10.60">
    <property type="entry name" value="Homeodomain-like"/>
    <property type="match status" value="1"/>
</dbReference>
<dbReference type="InterPro" id="IPR009057">
    <property type="entry name" value="Homeodomain-like_sf"/>
</dbReference>
<evidence type="ECO:0000313" key="2">
    <source>
        <dbReference type="Proteomes" id="UP000236447"/>
    </source>
</evidence>
<dbReference type="GO" id="GO:0005829">
    <property type="term" value="C:cytosol"/>
    <property type="evidence" value="ECO:0007669"/>
    <property type="project" value="TreeGrafter"/>
</dbReference>
<dbReference type="PANTHER" id="PTHR47894">
    <property type="entry name" value="HTH-TYPE TRANSCRIPTIONAL REGULATOR GADX"/>
    <property type="match status" value="1"/>
</dbReference>
<dbReference type="InterPro" id="IPR032687">
    <property type="entry name" value="AraC-type_N"/>
</dbReference>
<sequence>MKQGDAIGEGDYALPFSYTELLVSFAADSRVSAELLLEGSGLHLHDLVAAPSHVRSNSYSRMVLNLLSQARDDALLPWRYGRAMSFQTHGAFGLALRSARTLGEAYEQLPEQYGSRSGGAQFLETRSAAGYYDIVVHSGNPDTPDEAVRFHAISSLINLAWLARAITGTQEESLPGQLHLAWPCPEDGVPPDTVPPGLQMVFSQAETFLRYPTAHLRIRTLAGAADLKAAARSRIEHELSMPPATLSTVGQVKWALGKLGLSRGAVESVSALLHVSPATLKRRLKSENASFLDIKNSERFELVKRRLRSSDVTLSVIAEEAGYDNPSNLSKAFKQHFGLSPGAFRAGLRK</sequence>
<name>A0A2I7KBE9_9RHOB</name>
<dbReference type="InterPro" id="IPR018060">
    <property type="entry name" value="HTH_AraC"/>
</dbReference>
<organism evidence="1 2">
    <name type="scientific">Phaeobacter inhibens</name>
    <dbReference type="NCBI Taxonomy" id="221822"/>
    <lineage>
        <taxon>Bacteria</taxon>
        <taxon>Pseudomonadati</taxon>
        <taxon>Pseudomonadota</taxon>
        <taxon>Alphaproteobacteria</taxon>
        <taxon>Rhodobacterales</taxon>
        <taxon>Roseobacteraceae</taxon>
        <taxon>Phaeobacter</taxon>
    </lineage>
</organism>
<dbReference type="Pfam" id="PF12833">
    <property type="entry name" value="HTH_18"/>
    <property type="match status" value="1"/>
</dbReference>
<gene>
    <name evidence="1" type="ORF">PhaeoP88_02557</name>
</gene>
<dbReference type="SMART" id="SM00342">
    <property type="entry name" value="HTH_ARAC"/>
    <property type="match status" value="1"/>
</dbReference>
<dbReference type="Proteomes" id="UP000236447">
    <property type="component" value="Chromosome"/>
</dbReference>
<reference evidence="1 2" key="2">
    <citation type="journal article" date="2017" name="Genome Biol. Evol.">
        <title>Trajectories and Drivers of Genome Evolution in Surface-Associated Marine Phaeobacter.</title>
        <authorList>
            <person name="Freese H.M."/>
            <person name="Sikorski J."/>
            <person name="Bunk B."/>
            <person name="Scheuner C."/>
            <person name="Meier-Kolthoff J.P."/>
            <person name="Sproer C."/>
            <person name="Gram L."/>
            <person name="Overmann J."/>
        </authorList>
    </citation>
    <scope>NUCLEOTIDE SEQUENCE [LARGE SCALE GENOMIC DNA]</scope>
    <source>
        <strain evidence="1 2">P88</strain>
    </source>
</reference>
<dbReference type="PANTHER" id="PTHR47894:SF1">
    <property type="entry name" value="HTH-TYPE TRANSCRIPTIONAL REGULATOR VQSM"/>
    <property type="match status" value="1"/>
</dbReference>
<dbReference type="AlphaFoldDB" id="A0A2I7KBE9"/>
<accession>A0A2I7KBE9</accession>
<dbReference type="SUPFAM" id="SSF46689">
    <property type="entry name" value="Homeodomain-like"/>
    <property type="match status" value="1"/>
</dbReference>
<evidence type="ECO:0000313" key="1">
    <source>
        <dbReference type="EMBL" id="AUQ99912.1"/>
    </source>
</evidence>
<dbReference type="PROSITE" id="PS01124">
    <property type="entry name" value="HTH_ARAC_FAMILY_2"/>
    <property type="match status" value="1"/>
</dbReference>
<dbReference type="EMBL" id="CP010725">
    <property type="protein sequence ID" value="AUQ99912.1"/>
    <property type="molecule type" value="Genomic_DNA"/>
</dbReference>